<organism evidence="2 3">
    <name type="scientific">Choiromyces venosus 120613-1</name>
    <dbReference type="NCBI Taxonomy" id="1336337"/>
    <lineage>
        <taxon>Eukaryota</taxon>
        <taxon>Fungi</taxon>
        <taxon>Dikarya</taxon>
        <taxon>Ascomycota</taxon>
        <taxon>Pezizomycotina</taxon>
        <taxon>Pezizomycetes</taxon>
        <taxon>Pezizales</taxon>
        <taxon>Tuberaceae</taxon>
        <taxon>Choiromyces</taxon>
    </lineage>
</organism>
<gene>
    <name evidence="2" type="ORF">L873DRAFT_289553</name>
</gene>
<dbReference type="AlphaFoldDB" id="A0A3N4JCW6"/>
<evidence type="ECO:0000256" key="1">
    <source>
        <dbReference type="SAM" id="Phobius"/>
    </source>
</evidence>
<keyword evidence="1" id="KW-0472">Membrane</keyword>
<sequence length="173" mass="19878">MTVSPPSLHTLSSGVIRDFWTVAVAFNTDTQGAKAEIRSRILQCLTSRNVSGIMGDGDDWAWSVVKPCLVSNQDNNTACFTICRISQFLIYGKSELFYHPRETPKRKRLRIRNTHHRNLLPEYYFFLCTGIMFTTILFPLVFVFGLVTLFSAVTWVGLMEPEMEMHLSHHREC</sequence>
<dbReference type="EMBL" id="ML120490">
    <property type="protein sequence ID" value="RPA91664.1"/>
    <property type="molecule type" value="Genomic_DNA"/>
</dbReference>
<reference evidence="2 3" key="1">
    <citation type="journal article" date="2018" name="Nat. Ecol. Evol.">
        <title>Pezizomycetes genomes reveal the molecular basis of ectomycorrhizal truffle lifestyle.</title>
        <authorList>
            <person name="Murat C."/>
            <person name="Payen T."/>
            <person name="Noel B."/>
            <person name="Kuo A."/>
            <person name="Morin E."/>
            <person name="Chen J."/>
            <person name="Kohler A."/>
            <person name="Krizsan K."/>
            <person name="Balestrini R."/>
            <person name="Da Silva C."/>
            <person name="Montanini B."/>
            <person name="Hainaut M."/>
            <person name="Levati E."/>
            <person name="Barry K.W."/>
            <person name="Belfiori B."/>
            <person name="Cichocki N."/>
            <person name="Clum A."/>
            <person name="Dockter R.B."/>
            <person name="Fauchery L."/>
            <person name="Guy J."/>
            <person name="Iotti M."/>
            <person name="Le Tacon F."/>
            <person name="Lindquist E.A."/>
            <person name="Lipzen A."/>
            <person name="Malagnac F."/>
            <person name="Mello A."/>
            <person name="Molinier V."/>
            <person name="Miyauchi S."/>
            <person name="Poulain J."/>
            <person name="Riccioni C."/>
            <person name="Rubini A."/>
            <person name="Sitrit Y."/>
            <person name="Splivallo R."/>
            <person name="Traeger S."/>
            <person name="Wang M."/>
            <person name="Zifcakova L."/>
            <person name="Wipf D."/>
            <person name="Zambonelli A."/>
            <person name="Paolocci F."/>
            <person name="Nowrousian M."/>
            <person name="Ottonello S."/>
            <person name="Baldrian P."/>
            <person name="Spatafora J.W."/>
            <person name="Henrissat B."/>
            <person name="Nagy L.G."/>
            <person name="Aury J.M."/>
            <person name="Wincker P."/>
            <person name="Grigoriev I.V."/>
            <person name="Bonfante P."/>
            <person name="Martin F.M."/>
        </authorList>
    </citation>
    <scope>NUCLEOTIDE SEQUENCE [LARGE SCALE GENOMIC DNA]</scope>
    <source>
        <strain evidence="2 3">120613-1</strain>
    </source>
</reference>
<feature type="transmembrane region" description="Helical" evidence="1">
    <location>
        <begin position="123"/>
        <end position="156"/>
    </location>
</feature>
<keyword evidence="1" id="KW-1133">Transmembrane helix</keyword>
<proteinExistence type="predicted"/>
<keyword evidence="1" id="KW-0812">Transmembrane</keyword>
<evidence type="ECO:0000313" key="2">
    <source>
        <dbReference type="EMBL" id="RPA91664.1"/>
    </source>
</evidence>
<keyword evidence="3" id="KW-1185">Reference proteome</keyword>
<name>A0A3N4JCW6_9PEZI</name>
<evidence type="ECO:0000313" key="3">
    <source>
        <dbReference type="Proteomes" id="UP000276215"/>
    </source>
</evidence>
<dbReference type="OrthoDB" id="438440at2759"/>
<accession>A0A3N4JCW6</accession>
<protein>
    <submittedName>
        <fullName evidence="2">Uncharacterized protein</fullName>
    </submittedName>
</protein>
<dbReference type="Proteomes" id="UP000276215">
    <property type="component" value="Unassembled WGS sequence"/>
</dbReference>